<dbReference type="EMBL" id="SNRW01038087">
    <property type="protein sequence ID" value="KAA6353453.1"/>
    <property type="molecule type" value="Genomic_DNA"/>
</dbReference>
<accession>A0A5J4T6N7</accession>
<organism evidence="1 2">
    <name type="scientific">Streblomastix strix</name>
    <dbReference type="NCBI Taxonomy" id="222440"/>
    <lineage>
        <taxon>Eukaryota</taxon>
        <taxon>Metamonada</taxon>
        <taxon>Preaxostyla</taxon>
        <taxon>Oxymonadida</taxon>
        <taxon>Streblomastigidae</taxon>
        <taxon>Streblomastix</taxon>
    </lineage>
</organism>
<sequence>ELGSVAAQWESDTEVSALIPEDEFVKKGKKLSVSFQVQTDDGLLQEVDIEQDGSSPALIVWPRGPRLCIINPYARLIHFPVRIC</sequence>
<evidence type="ECO:0000313" key="2">
    <source>
        <dbReference type="Proteomes" id="UP000324800"/>
    </source>
</evidence>
<name>A0A5J4T6N7_9EUKA</name>
<proteinExistence type="predicted"/>
<dbReference type="Proteomes" id="UP000324800">
    <property type="component" value="Unassembled WGS sequence"/>
</dbReference>
<gene>
    <name evidence="1" type="ORF">EZS28_051021</name>
</gene>
<reference evidence="1 2" key="1">
    <citation type="submission" date="2019-03" db="EMBL/GenBank/DDBJ databases">
        <title>Single cell metagenomics reveals metabolic interactions within the superorganism composed of flagellate Streblomastix strix and complex community of Bacteroidetes bacteria on its surface.</title>
        <authorList>
            <person name="Treitli S.C."/>
            <person name="Kolisko M."/>
            <person name="Husnik F."/>
            <person name="Keeling P."/>
            <person name="Hampl V."/>
        </authorList>
    </citation>
    <scope>NUCLEOTIDE SEQUENCE [LARGE SCALE GENOMIC DNA]</scope>
    <source>
        <strain evidence="1">ST1C</strain>
    </source>
</reference>
<evidence type="ECO:0000313" key="1">
    <source>
        <dbReference type="EMBL" id="KAA6353453.1"/>
    </source>
</evidence>
<dbReference type="AlphaFoldDB" id="A0A5J4T6N7"/>
<protein>
    <submittedName>
        <fullName evidence="1">Uncharacterized protein</fullName>
    </submittedName>
</protein>
<feature type="non-terminal residue" evidence="1">
    <location>
        <position position="1"/>
    </location>
</feature>
<comment type="caution">
    <text evidence="1">The sequence shown here is derived from an EMBL/GenBank/DDBJ whole genome shotgun (WGS) entry which is preliminary data.</text>
</comment>